<protein>
    <submittedName>
        <fullName evidence="1">Uncharacterized protein</fullName>
    </submittedName>
</protein>
<gene>
    <name evidence="1" type="ORF">XAT740_LOCUS15595</name>
</gene>
<comment type="caution">
    <text evidence="1">The sequence shown here is derived from an EMBL/GenBank/DDBJ whole genome shotgun (WGS) entry which is preliminary data.</text>
</comment>
<dbReference type="AlphaFoldDB" id="A0A814K7Y6"/>
<dbReference type="Proteomes" id="UP000663828">
    <property type="component" value="Unassembled WGS sequence"/>
</dbReference>
<reference evidence="1" key="1">
    <citation type="submission" date="2021-02" db="EMBL/GenBank/DDBJ databases">
        <authorList>
            <person name="Nowell W R."/>
        </authorList>
    </citation>
    <scope>NUCLEOTIDE SEQUENCE</scope>
</reference>
<keyword evidence="2" id="KW-1185">Reference proteome</keyword>
<proteinExistence type="predicted"/>
<evidence type="ECO:0000313" key="2">
    <source>
        <dbReference type="Proteomes" id="UP000663828"/>
    </source>
</evidence>
<dbReference type="EMBL" id="CAJNOR010000968">
    <property type="protein sequence ID" value="CAF1047496.1"/>
    <property type="molecule type" value="Genomic_DNA"/>
</dbReference>
<evidence type="ECO:0000313" key="1">
    <source>
        <dbReference type="EMBL" id="CAF1047496.1"/>
    </source>
</evidence>
<sequence>MQNYADFRKSIRDFIVSNPSPSPTDTLNILERLENQVHFPTISLPEKSGGKEPAGIGKNCAGMIDLGSSPDIVAFLDQLENQVFDICSASTSKINEWRSKLDGKNNDMIETLKERNNIFSELSKTKESINKIIKCYNMSMKAASCTIARTIIEMIPREHPRKIPSVVANFMSDLISYVLSQVEQSGTETGGSMVFPMSGSGDRTYRVSIGTDRNMSKPVAGNEMASFLRDFVENSWNPASGTIALGLTCSYWFPPNPDKFALSVPIIRPEYKDDKLPIPDIADGQFNRSDALALASFYKLTLPNTEFEFVTNIVHFSADSTNLFNCMDSNNGLNMSTTMMNE</sequence>
<name>A0A814K7Y6_ADIRI</name>
<organism evidence="1 2">
    <name type="scientific">Adineta ricciae</name>
    <name type="common">Rotifer</name>
    <dbReference type="NCBI Taxonomy" id="249248"/>
    <lineage>
        <taxon>Eukaryota</taxon>
        <taxon>Metazoa</taxon>
        <taxon>Spiralia</taxon>
        <taxon>Gnathifera</taxon>
        <taxon>Rotifera</taxon>
        <taxon>Eurotatoria</taxon>
        <taxon>Bdelloidea</taxon>
        <taxon>Adinetida</taxon>
        <taxon>Adinetidae</taxon>
        <taxon>Adineta</taxon>
    </lineage>
</organism>
<accession>A0A814K7Y6</accession>